<protein>
    <submittedName>
        <fullName evidence="1">Uncharacterized protein</fullName>
    </submittedName>
</protein>
<dbReference type="RefSeq" id="WP_338250951.1">
    <property type="nucleotide sequence ID" value="NZ_BSRI01000001.1"/>
</dbReference>
<gene>
    <name evidence="1" type="ORF">KDH_29090</name>
</gene>
<organism evidence="1 2">
    <name type="scientific">Dictyobacter halimunensis</name>
    <dbReference type="NCBI Taxonomy" id="3026934"/>
    <lineage>
        <taxon>Bacteria</taxon>
        <taxon>Bacillati</taxon>
        <taxon>Chloroflexota</taxon>
        <taxon>Ktedonobacteria</taxon>
        <taxon>Ktedonobacterales</taxon>
        <taxon>Dictyobacteraceae</taxon>
        <taxon>Dictyobacter</taxon>
    </lineage>
</organism>
<reference evidence="1 2" key="1">
    <citation type="submission" date="2023-02" db="EMBL/GenBank/DDBJ databases">
        <title>Dictyobacter halimunensis sp. nov., a new member of the class Ktedonobacteria from forest soil in a geothermal area.</title>
        <authorList>
            <person name="Rachmania M.K."/>
            <person name="Ningsih F."/>
            <person name="Sakai Y."/>
            <person name="Yabe S."/>
            <person name="Yokota A."/>
            <person name="Sjamsuridzal W."/>
        </authorList>
    </citation>
    <scope>NUCLEOTIDE SEQUENCE [LARGE SCALE GENOMIC DNA]</scope>
    <source>
        <strain evidence="1 2">S3.2.2.5</strain>
    </source>
</reference>
<comment type="caution">
    <text evidence="1">The sequence shown here is derived from an EMBL/GenBank/DDBJ whole genome shotgun (WGS) entry which is preliminary data.</text>
</comment>
<evidence type="ECO:0000313" key="2">
    <source>
        <dbReference type="Proteomes" id="UP001344906"/>
    </source>
</evidence>
<name>A0ABQ6FRY1_9CHLR</name>
<keyword evidence="2" id="KW-1185">Reference proteome</keyword>
<sequence length="76" mass="8144">MCTFQSEHAVLICPVAIDRVRARLHEAFGALVQCTTIEEQGTLIQIPSSVDPTQFQAVTREAIAAVQDASPHPTGA</sequence>
<dbReference type="EMBL" id="BSRI01000001">
    <property type="protein sequence ID" value="GLV56065.1"/>
    <property type="molecule type" value="Genomic_DNA"/>
</dbReference>
<dbReference type="Proteomes" id="UP001344906">
    <property type="component" value="Unassembled WGS sequence"/>
</dbReference>
<proteinExistence type="predicted"/>
<evidence type="ECO:0000313" key="1">
    <source>
        <dbReference type="EMBL" id="GLV56065.1"/>
    </source>
</evidence>
<accession>A0ABQ6FRY1</accession>